<evidence type="ECO:0008006" key="10">
    <source>
        <dbReference type="Google" id="ProtNLM"/>
    </source>
</evidence>
<sequence length="639" mass="67631">MVHASMPRSFKWRGGGGIGLSRASRARGSGLVRGGGGGGIGLSRGGGLTGMVLVGSRGAGLLRGSRRGGWHVAVTGVAKRGVAGTSLSENGGDEDDDEGREDCGSLNGRRRMGSVHLEHCEEISSKHGNGHAAAQCHPDGDPMANHAHAGDHSTTTTTNHLSVPSDDAEAENKPAKQKRRQRSSRIMDDSLGTVSWMRIGTTLRSIIIVGFPEMLCCLVEPVISCAETVYLGRLSSTYLGATAATTAFFALVSELCCQLSVMAAAAVARDTARTRRVAFEAKRTMDATVAMAVVFGIITTVAVLVANHFGAWTMQGLDPNVANGVGQYVVVRALGITAFMISNACEGAFLGLRDAVTPLRLWTVNGIVSLAMLGSLWFVGGPASMNLANVAFATTSGQVVGAACFLWGLHSRSLIGFQMPQWTYGKKVLSHVSVLLAGAIARMTTYNGMTAAAVTFGIESAAAHKIAFEAYWFLSFLTEPSFTAGNVLMANVVSVSVKKARQMCLILVGFAALIGVFLLFGTNVWMSTTLFTSDQAVLSVLALIAPWLACKVFFSSIVYSIEGVIIGLGRERYLASIHVMNCGIMLAWGAFATKHAVGVSALWSVMAGYQVLRLVEHSIYFATQKVLVKEHARMNEKVV</sequence>
<feature type="transmembrane region" description="Helical" evidence="7">
    <location>
        <begin position="359"/>
        <end position="378"/>
    </location>
</feature>
<organism evidence="8 9">
    <name type="scientific">Pycnococcus provasolii</name>
    <dbReference type="NCBI Taxonomy" id="41880"/>
    <lineage>
        <taxon>Eukaryota</taxon>
        <taxon>Viridiplantae</taxon>
        <taxon>Chlorophyta</taxon>
        <taxon>Pseudoscourfieldiophyceae</taxon>
        <taxon>Pseudoscourfieldiales</taxon>
        <taxon>Pycnococcaceae</taxon>
        <taxon>Pycnococcus</taxon>
    </lineage>
</organism>
<keyword evidence="5 7" id="KW-0472">Membrane</keyword>
<dbReference type="GO" id="GO:0016020">
    <property type="term" value="C:membrane"/>
    <property type="evidence" value="ECO:0007669"/>
    <property type="project" value="UniProtKB-SubCell"/>
</dbReference>
<dbReference type="InterPro" id="IPR044644">
    <property type="entry name" value="DinF-like"/>
</dbReference>
<feature type="transmembrane region" description="Helical" evidence="7">
    <location>
        <begin position="289"/>
        <end position="309"/>
    </location>
</feature>
<feature type="compositionally biased region" description="Acidic residues" evidence="6">
    <location>
        <begin position="91"/>
        <end position="100"/>
    </location>
</feature>
<dbReference type="PANTHER" id="PTHR42893:SF46">
    <property type="entry name" value="PROTEIN DETOXIFICATION 44, CHLOROPLASTIC"/>
    <property type="match status" value="1"/>
</dbReference>
<feature type="transmembrane region" description="Helical" evidence="7">
    <location>
        <begin position="470"/>
        <end position="493"/>
    </location>
</feature>
<evidence type="ECO:0000256" key="5">
    <source>
        <dbReference type="ARBA" id="ARBA00023136"/>
    </source>
</evidence>
<feature type="transmembrane region" description="Helical" evidence="7">
    <location>
        <begin position="429"/>
        <end position="458"/>
    </location>
</feature>
<feature type="transmembrane region" description="Helical" evidence="7">
    <location>
        <begin position="597"/>
        <end position="615"/>
    </location>
</feature>
<feature type="region of interest" description="Disordered" evidence="6">
    <location>
        <begin position="83"/>
        <end position="109"/>
    </location>
</feature>
<feature type="transmembrane region" description="Helical" evidence="7">
    <location>
        <begin position="390"/>
        <end position="409"/>
    </location>
</feature>
<name>A0A830HX94_9CHLO</name>
<feature type="transmembrane region" description="Helical" evidence="7">
    <location>
        <begin position="243"/>
        <end position="268"/>
    </location>
</feature>
<gene>
    <name evidence="8" type="ORF">PPROV_001048200</name>
</gene>
<evidence type="ECO:0000256" key="3">
    <source>
        <dbReference type="ARBA" id="ARBA00022692"/>
    </source>
</evidence>
<evidence type="ECO:0000256" key="7">
    <source>
        <dbReference type="SAM" id="Phobius"/>
    </source>
</evidence>
<protein>
    <recommendedName>
        <fullName evidence="10">Protein DETOXIFICATION</fullName>
    </recommendedName>
</protein>
<comment type="subcellular location">
    <subcellularLocation>
        <location evidence="1">Membrane</location>
        <topology evidence="1">Multi-pass membrane protein</topology>
    </subcellularLocation>
</comment>
<comment type="similarity">
    <text evidence="2">Belongs to the multi antimicrobial extrusion (MATE) (TC 2.A.66.1) family.</text>
</comment>
<proteinExistence type="inferred from homology"/>
<feature type="transmembrane region" description="Helical" evidence="7">
    <location>
        <begin position="505"/>
        <end position="526"/>
    </location>
</feature>
<dbReference type="EMBL" id="BNJQ01000036">
    <property type="protein sequence ID" value="GHP11754.1"/>
    <property type="molecule type" value="Genomic_DNA"/>
</dbReference>
<evidence type="ECO:0000256" key="2">
    <source>
        <dbReference type="ARBA" id="ARBA00010199"/>
    </source>
</evidence>
<evidence type="ECO:0000313" key="9">
    <source>
        <dbReference type="Proteomes" id="UP000660262"/>
    </source>
</evidence>
<keyword evidence="4 7" id="KW-1133">Transmembrane helix</keyword>
<reference evidence="8" key="1">
    <citation type="submission" date="2020-10" db="EMBL/GenBank/DDBJ databases">
        <title>Unveiling of a novel bifunctional photoreceptor, Dualchrome1, isolated from a cosmopolitan green alga.</title>
        <authorList>
            <person name="Suzuki S."/>
            <person name="Kawachi M."/>
        </authorList>
    </citation>
    <scope>NUCLEOTIDE SEQUENCE</scope>
    <source>
        <strain evidence="8">NIES 2893</strain>
    </source>
</reference>
<evidence type="ECO:0000256" key="6">
    <source>
        <dbReference type="SAM" id="MobiDB-lite"/>
    </source>
</evidence>
<feature type="transmembrane region" description="Helical" evidence="7">
    <location>
        <begin position="573"/>
        <end position="591"/>
    </location>
</feature>
<accession>A0A830HX94</accession>
<evidence type="ECO:0000313" key="8">
    <source>
        <dbReference type="EMBL" id="GHP11754.1"/>
    </source>
</evidence>
<dbReference type="OrthoDB" id="498763at2759"/>
<dbReference type="Proteomes" id="UP000660262">
    <property type="component" value="Unassembled WGS sequence"/>
</dbReference>
<feature type="region of interest" description="Disordered" evidence="6">
    <location>
        <begin position="124"/>
        <end position="186"/>
    </location>
</feature>
<evidence type="ECO:0000256" key="1">
    <source>
        <dbReference type="ARBA" id="ARBA00004141"/>
    </source>
</evidence>
<keyword evidence="9" id="KW-1185">Reference proteome</keyword>
<feature type="transmembrane region" description="Helical" evidence="7">
    <location>
        <begin position="538"/>
        <end position="561"/>
    </location>
</feature>
<dbReference type="AlphaFoldDB" id="A0A830HX94"/>
<feature type="compositionally biased region" description="Polar residues" evidence="6">
    <location>
        <begin position="152"/>
        <end position="162"/>
    </location>
</feature>
<dbReference type="PANTHER" id="PTHR42893">
    <property type="entry name" value="PROTEIN DETOXIFICATION 44, CHLOROPLASTIC-RELATED"/>
    <property type="match status" value="1"/>
</dbReference>
<keyword evidence="3 7" id="KW-0812">Transmembrane</keyword>
<feature type="transmembrane region" description="Helical" evidence="7">
    <location>
        <begin position="329"/>
        <end position="352"/>
    </location>
</feature>
<evidence type="ECO:0000256" key="4">
    <source>
        <dbReference type="ARBA" id="ARBA00022989"/>
    </source>
</evidence>
<comment type="caution">
    <text evidence="8">The sequence shown here is derived from an EMBL/GenBank/DDBJ whole genome shotgun (WGS) entry which is preliminary data.</text>
</comment>